<name>A0A212K1T3_9PROT</name>
<gene>
    <name evidence="15 20" type="primary">trmD</name>
    <name evidence="20" type="ORF">KL86APRO_11983</name>
</gene>
<dbReference type="SUPFAM" id="SSF75217">
    <property type="entry name" value="alpha/beta knot"/>
    <property type="match status" value="1"/>
</dbReference>
<keyword evidence="8 15" id="KW-0489">Methyltransferase</keyword>
<feature type="transmembrane region" description="Helical" evidence="18">
    <location>
        <begin position="20"/>
        <end position="41"/>
    </location>
</feature>
<evidence type="ECO:0000256" key="8">
    <source>
        <dbReference type="ARBA" id="ARBA00022603"/>
    </source>
</evidence>
<dbReference type="InterPro" id="IPR023148">
    <property type="entry name" value="tRNA_m1G_MeTrfase_C_sf"/>
</dbReference>
<dbReference type="InterPro" id="IPR029026">
    <property type="entry name" value="tRNA_m1G_MTases_N"/>
</dbReference>
<keyword evidence="18" id="KW-0812">Transmembrane</keyword>
<evidence type="ECO:0000259" key="19">
    <source>
        <dbReference type="Pfam" id="PF01746"/>
    </source>
</evidence>
<evidence type="ECO:0000256" key="4">
    <source>
        <dbReference type="ARBA" id="ARBA00011738"/>
    </source>
</evidence>
<keyword evidence="18" id="KW-1133">Transmembrane helix</keyword>
<dbReference type="EC" id="2.1.1.228" evidence="5 15"/>
<sequence length="257" mass="28304">MTAESLPRAEGQEGEVGQGWLATVLTIFPGMFPGALGFSLAGRALERRIWELDAINLRDYALDRHGTVDDTPFGGGPGMVMRPDVLDRAIVAARERAGGRAGPLIYFTPRGRRLGQERVRELAAGPGATLLCGRFEGVDERLLEAHEIEEVSLGDFVLSGGELPATVLLDAVVRLLPGVMGQPDSLDEESFERGLLEYPQYTRPQIWAGRPVPDVLNSGHHAEIAKWRRGKAEEVTRIRRPDLWEAYQASQGRKKEE</sequence>
<evidence type="ECO:0000256" key="5">
    <source>
        <dbReference type="ARBA" id="ARBA00012807"/>
    </source>
</evidence>
<evidence type="ECO:0000256" key="14">
    <source>
        <dbReference type="ARBA" id="ARBA00047783"/>
    </source>
</evidence>
<dbReference type="GO" id="GO:0052906">
    <property type="term" value="F:tRNA (guanine(37)-N1)-methyltransferase activity"/>
    <property type="evidence" value="ECO:0007669"/>
    <property type="project" value="UniProtKB-UniRule"/>
</dbReference>
<keyword evidence="7 15" id="KW-0963">Cytoplasm</keyword>
<evidence type="ECO:0000256" key="17">
    <source>
        <dbReference type="RuleBase" id="RU003464"/>
    </source>
</evidence>
<keyword evidence="11 15" id="KW-0819">tRNA processing</keyword>
<evidence type="ECO:0000256" key="9">
    <source>
        <dbReference type="ARBA" id="ARBA00022679"/>
    </source>
</evidence>
<protein>
    <recommendedName>
        <fullName evidence="6 15">tRNA (guanine-N(1)-)-methyltransferase</fullName>
        <ecNumber evidence="5 15">2.1.1.228</ecNumber>
    </recommendedName>
    <alternativeName>
        <fullName evidence="12 15">M1G-methyltransferase</fullName>
    </alternativeName>
    <alternativeName>
        <fullName evidence="13 15">tRNA [GM37] methyltransferase</fullName>
    </alternativeName>
</protein>
<dbReference type="PANTHER" id="PTHR46417">
    <property type="entry name" value="TRNA (GUANINE-N(1)-)-METHYLTRANSFERASE"/>
    <property type="match status" value="1"/>
</dbReference>
<dbReference type="Gene3D" id="3.40.1280.10">
    <property type="match status" value="1"/>
</dbReference>
<dbReference type="PIRSF" id="PIRSF000386">
    <property type="entry name" value="tRNA_mtase"/>
    <property type="match status" value="1"/>
</dbReference>
<accession>A0A212K1T3</accession>
<comment type="similarity">
    <text evidence="3 15 17">Belongs to the RNA methyltransferase TrmD family.</text>
</comment>
<evidence type="ECO:0000256" key="2">
    <source>
        <dbReference type="ARBA" id="ARBA00004496"/>
    </source>
</evidence>
<comment type="catalytic activity">
    <reaction evidence="14 15 17">
        <text>guanosine(37) in tRNA + S-adenosyl-L-methionine = N(1)-methylguanosine(37) in tRNA + S-adenosyl-L-homocysteine + H(+)</text>
        <dbReference type="Rhea" id="RHEA:36899"/>
        <dbReference type="Rhea" id="RHEA-COMP:10145"/>
        <dbReference type="Rhea" id="RHEA-COMP:10147"/>
        <dbReference type="ChEBI" id="CHEBI:15378"/>
        <dbReference type="ChEBI" id="CHEBI:57856"/>
        <dbReference type="ChEBI" id="CHEBI:59789"/>
        <dbReference type="ChEBI" id="CHEBI:73542"/>
        <dbReference type="ChEBI" id="CHEBI:74269"/>
        <dbReference type="EC" id="2.1.1.228"/>
    </reaction>
</comment>
<comment type="subunit">
    <text evidence="4 15 17">Homodimer.</text>
</comment>
<dbReference type="EMBL" id="FLUO01000001">
    <property type="protein sequence ID" value="SBW05465.1"/>
    <property type="molecule type" value="Genomic_DNA"/>
</dbReference>
<organism evidence="20">
    <name type="scientific">uncultured Alphaproteobacteria bacterium</name>
    <dbReference type="NCBI Taxonomy" id="91750"/>
    <lineage>
        <taxon>Bacteria</taxon>
        <taxon>Pseudomonadati</taxon>
        <taxon>Pseudomonadota</taxon>
        <taxon>Alphaproteobacteria</taxon>
        <taxon>environmental samples</taxon>
    </lineage>
</organism>
<dbReference type="AlphaFoldDB" id="A0A212K1T3"/>
<comment type="subcellular location">
    <subcellularLocation>
        <location evidence="2 15 17">Cytoplasm</location>
    </subcellularLocation>
</comment>
<evidence type="ECO:0000256" key="11">
    <source>
        <dbReference type="ARBA" id="ARBA00022694"/>
    </source>
</evidence>
<comment type="function">
    <text evidence="1 15 17">Specifically methylates guanosine-37 in various tRNAs.</text>
</comment>
<dbReference type="InterPro" id="IPR029028">
    <property type="entry name" value="Alpha/beta_knot_MTases"/>
</dbReference>
<keyword evidence="18" id="KW-0472">Membrane</keyword>
<evidence type="ECO:0000256" key="12">
    <source>
        <dbReference type="ARBA" id="ARBA00029736"/>
    </source>
</evidence>
<feature type="binding site" evidence="15 16">
    <location>
        <position position="133"/>
    </location>
    <ligand>
        <name>S-adenosyl-L-methionine</name>
        <dbReference type="ChEBI" id="CHEBI:59789"/>
    </ligand>
</feature>
<evidence type="ECO:0000256" key="15">
    <source>
        <dbReference type="HAMAP-Rule" id="MF_00605"/>
    </source>
</evidence>
<evidence type="ECO:0000256" key="7">
    <source>
        <dbReference type="ARBA" id="ARBA00022490"/>
    </source>
</evidence>
<dbReference type="NCBIfam" id="NF000648">
    <property type="entry name" value="PRK00026.1"/>
    <property type="match status" value="1"/>
</dbReference>
<dbReference type="InterPro" id="IPR002649">
    <property type="entry name" value="tRNA_m1G_MeTrfase_TrmD"/>
</dbReference>
<evidence type="ECO:0000256" key="1">
    <source>
        <dbReference type="ARBA" id="ARBA00002634"/>
    </source>
</evidence>
<evidence type="ECO:0000256" key="18">
    <source>
        <dbReference type="SAM" id="Phobius"/>
    </source>
</evidence>
<keyword evidence="10 15" id="KW-0949">S-adenosyl-L-methionine</keyword>
<dbReference type="Gene3D" id="1.10.1270.20">
    <property type="entry name" value="tRNA(m1g37)methyltransferase, domain 2"/>
    <property type="match status" value="1"/>
</dbReference>
<evidence type="ECO:0000256" key="3">
    <source>
        <dbReference type="ARBA" id="ARBA00007630"/>
    </source>
</evidence>
<dbReference type="PANTHER" id="PTHR46417:SF1">
    <property type="entry name" value="TRNA (GUANINE-N(1)-)-METHYLTRANSFERASE"/>
    <property type="match status" value="1"/>
</dbReference>
<evidence type="ECO:0000256" key="10">
    <source>
        <dbReference type="ARBA" id="ARBA00022691"/>
    </source>
</evidence>
<dbReference type="InterPro" id="IPR016009">
    <property type="entry name" value="tRNA_MeTrfase_TRMD/TRM10"/>
</dbReference>
<dbReference type="GO" id="GO:0005829">
    <property type="term" value="C:cytosol"/>
    <property type="evidence" value="ECO:0007669"/>
    <property type="project" value="TreeGrafter"/>
</dbReference>
<dbReference type="HAMAP" id="MF_00605">
    <property type="entry name" value="TrmD"/>
    <property type="match status" value="1"/>
</dbReference>
<dbReference type="NCBIfam" id="TIGR00088">
    <property type="entry name" value="trmD"/>
    <property type="match status" value="1"/>
</dbReference>
<evidence type="ECO:0000256" key="16">
    <source>
        <dbReference type="PIRSR" id="PIRSR000386-1"/>
    </source>
</evidence>
<keyword evidence="9 15" id="KW-0808">Transferase</keyword>
<feature type="domain" description="tRNA methyltransferase TRMD/TRM10-type" evidence="19">
    <location>
        <begin position="23"/>
        <end position="245"/>
    </location>
</feature>
<dbReference type="CDD" id="cd18080">
    <property type="entry name" value="TrmD-like"/>
    <property type="match status" value="1"/>
</dbReference>
<dbReference type="GO" id="GO:0002939">
    <property type="term" value="P:tRNA N1-guanine methylation"/>
    <property type="evidence" value="ECO:0007669"/>
    <property type="project" value="TreeGrafter"/>
</dbReference>
<dbReference type="Pfam" id="PF01746">
    <property type="entry name" value="tRNA_m1G_MT"/>
    <property type="match status" value="1"/>
</dbReference>
<feature type="binding site" evidence="15 16">
    <location>
        <begin position="153"/>
        <end position="158"/>
    </location>
    <ligand>
        <name>S-adenosyl-L-methionine</name>
        <dbReference type="ChEBI" id="CHEBI:59789"/>
    </ligand>
</feature>
<reference evidence="20" key="1">
    <citation type="submission" date="2016-04" db="EMBL/GenBank/DDBJ databases">
        <authorList>
            <person name="Evans L.H."/>
            <person name="Alamgir A."/>
            <person name="Owens N."/>
            <person name="Weber N.D."/>
            <person name="Virtaneva K."/>
            <person name="Barbian K."/>
            <person name="Babar A."/>
            <person name="Rosenke K."/>
        </authorList>
    </citation>
    <scope>NUCLEOTIDE SEQUENCE</scope>
    <source>
        <strain evidence="20">86</strain>
    </source>
</reference>
<evidence type="ECO:0000256" key="6">
    <source>
        <dbReference type="ARBA" id="ARBA00014679"/>
    </source>
</evidence>
<evidence type="ECO:0000313" key="20">
    <source>
        <dbReference type="EMBL" id="SBW05465.1"/>
    </source>
</evidence>
<evidence type="ECO:0000256" key="13">
    <source>
        <dbReference type="ARBA" id="ARBA00033392"/>
    </source>
</evidence>
<proteinExistence type="inferred from homology"/>